<proteinExistence type="predicted"/>
<evidence type="ECO:0000313" key="3">
    <source>
        <dbReference type="Proteomes" id="UP000799772"/>
    </source>
</evidence>
<dbReference type="Proteomes" id="UP000799772">
    <property type="component" value="Unassembled WGS sequence"/>
</dbReference>
<keyword evidence="3" id="KW-1185">Reference proteome</keyword>
<dbReference type="EMBL" id="ML978129">
    <property type="protein sequence ID" value="KAF2096730.1"/>
    <property type="molecule type" value="Genomic_DNA"/>
</dbReference>
<dbReference type="PANTHER" id="PTHR28064:SF1">
    <property type="entry name" value="INNER KINETOCHORE SUBUNIT NKP2"/>
    <property type="match status" value="1"/>
</dbReference>
<dbReference type="AlphaFoldDB" id="A0A9P4M4E9"/>
<reference evidence="2" key="1">
    <citation type="journal article" date="2020" name="Stud. Mycol.">
        <title>101 Dothideomycetes genomes: a test case for predicting lifestyles and emergence of pathogens.</title>
        <authorList>
            <person name="Haridas S."/>
            <person name="Albert R."/>
            <person name="Binder M."/>
            <person name="Bloem J."/>
            <person name="Labutti K."/>
            <person name="Salamov A."/>
            <person name="Andreopoulos B."/>
            <person name="Baker S."/>
            <person name="Barry K."/>
            <person name="Bills G."/>
            <person name="Bluhm B."/>
            <person name="Cannon C."/>
            <person name="Castanera R."/>
            <person name="Culley D."/>
            <person name="Daum C."/>
            <person name="Ezra D."/>
            <person name="Gonzalez J."/>
            <person name="Henrissat B."/>
            <person name="Kuo A."/>
            <person name="Liang C."/>
            <person name="Lipzen A."/>
            <person name="Lutzoni F."/>
            <person name="Magnuson J."/>
            <person name="Mondo S."/>
            <person name="Nolan M."/>
            <person name="Ohm R."/>
            <person name="Pangilinan J."/>
            <person name="Park H.-J."/>
            <person name="Ramirez L."/>
            <person name="Alfaro M."/>
            <person name="Sun H."/>
            <person name="Tritt A."/>
            <person name="Yoshinaga Y."/>
            <person name="Zwiers L.-H."/>
            <person name="Turgeon B."/>
            <person name="Goodwin S."/>
            <person name="Spatafora J."/>
            <person name="Crous P."/>
            <person name="Grigoriev I."/>
        </authorList>
    </citation>
    <scope>NUCLEOTIDE SEQUENCE</scope>
    <source>
        <strain evidence="2">CBS 133067</strain>
    </source>
</reference>
<dbReference type="PANTHER" id="PTHR28064">
    <property type="entry name" value="INNER KINETOCHORE SUBUNIT NKP2"/>
    <property type="match status" value="1"/>
</dbReference>
<evidence type="ECO:0000313" key="2">
    <source>
        <dbReference type="EMBL" id="KAF2096730.1"/>
    </source>
</evidence>
<organism evidence="2 3">
    <name type="scientific">Rhizodiscina lignyota</name>
    <dbReference type="NCBI Taxonomy" id="1504668"/>
    <lineage>
        <taxon>Eukaryota</taxon>
        <taxon>Fungi</taxon>
        <taxon>Dikarya</taxon>
        <taxon>Ascomycota</taxon>
        <taxon>Pezizomycotina</taxon>
        <taxon>Dothideomycetes</taxon>
        <taxon>Pleosporomycetidae</taxon>
        <taxon>Aulographales</taxon>
        <taxon>Rhizodiscinaceae</taxon>
        <taxon>Rhizodiscina</taxon>
    </lineage>
</organism>
<dbReference type="OrthoDB" id="2311687at2759"/>
<dbReference type="Pfam" id="PF09447">
    <property type="entry name" value="Cnl2_NKP2"/>
    <property type="match status" value="1"/>
</dbReference>
<keyword evidence="1" id="KW-0175">Coiled coil</keyword>
<sequence>MAPTESTILSNFLLPPAPLPAIISLRKFTELFPASQRCDPQIAILYRELQHQRAMDTDDVKRNITAEVKRGEVQRREVVRARRRADNVELEGLNRTELQMELELSGPNADGAARREHTLKTILPEMDQACADMEEEIACLEEEAAELTAGIKNTIGDLSDLRYGRFNRTSGLDGDLGKEVLSSFRALEAAAKVSTND</sequence>
<protein>
    <submittedName>
        <fullName evidence="2">Uncharacterized protein</fullName>
    </submittedName>
</protein>
<accession>A0A9P4M4E9</accession>
<comment type="caution">
    <text evidence="2">The sequence shown here is derived from an EMBL/GenBank/DDBJ whole genome shotgun (WGS) entry which is preliminary data.</text>
</comment>
<evidence type="ECO:0000256" key="1">
    <source>
        <dbReference type="SAM" id="Coils"/>
    </source>
</evidence>
<name>A0A9P4M4E9_9PEZI</name>
<dbReference type="InterPro" id="IPR018565">
    <property type="entry name" value="Nkp2/Cnl2"/>
</dbReference>
<gene>
    <name evidence="2" type="ORF">NA57DRAFT_78326</name>
</gene>
<dbReference type="GO" id="GO:0031511">
    <property type="term" value="C:Mis6-Sim4 complex"/>
    <property type="evidence" value="ECO:0007669"/>
    <property type="project" value="TreeGrafter"/>
</dbReference>
<dbReference type="GO" id="GO:0007059">
    <property type="term" value="P:chromosome segregation"/>
    <property type="evidence" value="ECO:0007669"/>
    <property type="project" value="TreeGrafter"/>
</dbReference>
<feature type="coiled-coil region" evidence="1">
    <location>
        <begin position="123"/>
        <end position="150"/>
    </location>
</feature>